<reference evidence="2" key="2">
    <citation type="submission" date="2022-06" db="UniProtKB">
        <authorList>
            <consortium name="EnsemblMetazoa"/>
        </authorList>
    </citation>
    <scope>IDENTIFICATION</scope>
    <source>
        <strain evidence="2">DF5081</strain>
    </source>
</reference>
<dbReference type="EnsemblMetazoa" id="CJA39781.1">
    <property type="protein sequence ID" value="CJA39781.1"/>
    <property type="gene ID" value="WBGene00215629"/>
</dbReference>
<proteinExistence type="predicted"/>
<protein>
    <submittedName>
        <fullName evidence="2">Uncharacterized protein</fullName>
    </submittedName>
</protein>
<name>A0A8R1IWW1_CAEJA</name>
<accession>A0A8R1IWW1</accession>
<reference evidence="3" key="1">
    <citation type="submission" date="2010-08" db="EMBL/GenBank/DDBJ databases">
        <authorList>
            <consortium name="Caenorhabditis japonica Sequencing Consortium"/>
            <person name="Wilson R.K."/>
        </authorList>
    </citation>
    <scope>NUCLEOTIDE SEQUENCE [LARGE SCALE GENOMIC DNA]</scope>
    <source>
        <strain evidence="3">DF5081</strain>
    </source>
</reference>
<keyword evidence="3" id="KW-1185">Reference proteome</keyword>
<feature type="region of interest" description="Disordered" evidence="1">
    <location>
        <begin position="45"/>
        <end position="72"/>
    </location>
</feature>
<evidence type="ECO:0000313" key="3">
    <source>
        <dbReference type="Proteomes" id="UP000005237"/>
    </source>
</evidence>
<dbReference type="AlphaFoldDB" id="A0A8R1IWW1"/>
<dbReference type="Proteomes" id="UP000005237">
    <property type="component" value="Unassembled WGS sequence"/>
</dbReference>
<organism evidence="2 3">
    <name type="scientific">Caenorhabditis japonica</name>
    <dbReference type="NCBI Taxonomy" id="281687"/>
    <lineage>
        <taxon>Eukaryota</taxon>
        <taxon>Metazoa</taxon>
        <taxon>Ecdysozoa</taxon>
        <taxon>Nematoda</taxon>
        <taxon>Chromadorea</taxon>
        <taxon>Rhabditida</taxon>
        <taxon>Rhabditina</taxon>
        <taxon>Rhabditomorpha</taxon>
        <taxon>Rhabditoidea</taxon>
        <taxon>Rhabditidae</taxon>
        <taxon>Peloderinae</taxon>
        <taxon>Caenorhabditis</taxon>
    </lineage>
</organism>
<evidence type="ECO:0000313" key="2">
    <source>
        <dbReference type="EnsemblMetazoa" id="CJA39781.1"/>
    </source>
</evidence>
<sequence>MDNFAAWVDAPTEALIPTPIDDDSSDFLRDEILQTQQFVIDKLDEQKNSEKEASDRTGKESELMRKHKDVMNGESERSEISRVLLVELQKSIRSTDMRLMSMKKKFPVTEPLRETYYKEISELNFSISALARNFTGRENEVKKIVQSAVSLNNKSAEASNLKKLRNSILEAKQKHEKLIAIKKSIRELRAKSQLVHWNVKESPKKGRSNCKDEFRKYVASFAKKKSASGTAKKIYVDRKCMHR</sequence>
<evidence type="ECO:0000256" key="1">
    <source>
        <dbReference type="SAM" id="MobiDB-lite"/>
    </source>
</evidence>